<protein>
    <submittedName>
        <fullName evidence="1">Uncharacterized protein</fullName>
    </submittedName>
</protein>
<evidence type="ECO:0000313" key="2">
    <source>
        <dbReference type="Proteomes" id="UP000499080"/>
    </source>
</evidence>
<accession>A0A4Y2P4V0</accession>
<name>A0A4Y2P4V0_ARAVE</name>
<evidence type="ECO:0000313" key="1">
    <source>
        <dbReference type="EMBL" id="GBN46082.1"/>
    </source>
</evidence>
<sequence length="97" mass="11028">MAFHLLGNRLMFSAHILSSQFHFFCTFRQSTYRAVNLSLNSTGGHENSFELFSVGDGSLLLSGMMAVIQSRSCSCLRLSLDDLFCQLKEEYKRSFDE</sequence>
<comment type="caution">
    <text evidence="1">The sequence shown here is derived from an EMBL/GenBank/DDBJ whole genome shotgun (WGS) entry which is preliminary data.</text>
</comment>
<gene>
    <name evidence="1" type="ORF">AVEN_248145_1</name>
</gene>
<dbReference type="EMBL" id="BGPR01131090">
    <property type="protein sequence ID" value="GBN46082.1"/>
    <property type="molecule type" value="Genomic_DNA"/>
</dbReference>
<keyword evidence="2" id="KW-1185">Reference proteome</keyword>
<dbReference type="AlphaFoldDB" id="A0A4Y2P4V0"/>
<reference evidence="1 2" key="1">
    <citation type="journal article" date="2019" name="Sci. Rep.">
        <title>Orb-weaving spider Araneus ventricosus genome elucidates the spidroin gene catalogue.</title>
        <authorList>
            <person name="Kono N."/>
            <person name="Nakamura H."/>
            <person name="Ohtoshi R."/>
            <person name="Moran D.A.P."/>
            <person name="Shinohara A."/>
            <person name="Yoshida Y."/>
            <person name="Fujiwara M."/>
            <person name="Mori M."/>
            <person name="Tomita M."/>
            <person name="Arakawa K."/>
        </authorList>
    </citation>
    <scope>NUCLEOTIDE SEQUENCE [LARGE SCALE GENOMIC DNA]</scope>
</reference>
<proteinExistence type="predicted"/>
<organism evidence="1 2">
    <name type="scientific">Araneus ventricosus</name>
    <name type="common">Orbweaver spider</name>
    <name type="synonym">Epeira ventricosa</name>
    <dbReference type="NCBI Taxonomy" id="182803"/>
    <lineage>
        <taxon>Eukaryota</taxon>
        <taxon>Metazoa</taxon>
        <taxon>Ecdysozoa</taxon>
        <taxon>Arthropoda</taxon>
        <taxon>Chelicerata</taxon>
        <taxon>Arachnida</taxon>
        <taxon>Araneae</taxon>
        <taxon>Araneomorphae</taxon>
        <taxon>Entelegynae</taxon>
        <taxon>Araneoidea</taxon>
        <taxon>Araneidae</taxon>
        <taxon>Araneus</taxon>
    </lineage>
</organism>
<dbReference type="Proteomes" id="UP000499080">
    <property type="component" value="Unassembled WGS sequence"/>
</dbReference>